<dbReference type="Gene3D" id="2.60.40.10">
    <property type="entry name" value="Immunoglobulins"/>
    <property type="match status" value="4"/>
</dbReference>
<dbReference type="InterPro" id="IPR003961">
    <property type="entry name" value="FN3_dom"/>
</dbReference>
<evidence type="ECO:0000259" key="1">
    <source>
        <dbReference type="PROSITE" id="PS50853"/>
    </source>
</evidence>
<dbReference type="SUPFAM" id="SSF63825">
    <property type="entry name" value="YWTD domain"/>
    <property type="match status" value="3"/>
</dbReference>
<evidence type="ECO:0000313" key="3">
    <source>
        <dbReference type="Proteomes" id="UP001381693"/>
    </source>
</evidence>
<dbReference type="GO" id="GO:0016020">
    <property type="term" value="C:membrane"/>
    <property type="evidence" value="ECO:0007669"/>
    <property type="project" value="UniProtKB-SubCell"/>
</dbReference>
<gene>
    <name evidence="2" type="ORF">SK128_007908</name>
</gene>
<proteinExistence type="predicted"/>
<feature type="domain" description="Fibronectin type-III" evidence="1">
    <location>
        <begin position="20"/>
        <end position="120"/>
    </location>
</feature>
<dbReference type="SUPFAM" id="SSF49265">
    <property type="entry name" value="Fibronectin type III"/>
    <property type="match status" value="3"/>
</dbReference>
<evidence type="ECO:0000313" key="2">
    <source>
        <dbReference type="EMBL" id="KAK7028897.1"/>
    </source>
</evidence>
<sequence>MGCVYSAQTYLREAEALIGKPSAPMLVGGSVNGSSVGLRWDSAKGLGDVRYLVQYHQNNDSGDWMYYRPSHPIDDTEIVVKDLQPYTKYQFRIAWLVLPRHKPILSEASSWISTLASGPPRSPPRDMKAVPLDWSRVEVIWEAPLFPGGDLISYTLYSKDTEGKQEMRDNIDASGEKRYILSELSANTTYVLNLTSTNHRGEGPGIVIHVTTYPSSPAVNDGAGYLLLTSGPSLLKLGLDILDTPEHIYNVSGGYNITGLTAHILKGIVYMSDSSGSIVQLIPSNSREAYTLLTQNHLHGDPLSLSVDWLYDYLYYVVHLGPPMDHMWQLWRCDLMGKHPVLIHGELLYEAKHLQVDPYNGYIWWISEGDEGGLHRLTITKEDPPLAKPKVVLKGSSFGGLVLDPPNFQVLVADRKNNTMLAVSLDGTSVTNFRANVQQAYFNQLHSVVQLNSRFFWTNGKEIYTEELNSGIFFHNSYVDVNHVSVGTLFAVHGSTQPVPVPLNPPSNLQVVFTRTSASLRWDSPAVPALMVYASEDSRLVRTEPTNIIHTASLYHTHPHLCYMVFIRKGKKFKEERIANPIPPYPFKLASTIFRGAGAWQKWKYELHIQAGQKIIYNKNISGTSYQAKNLSPGTFYIIKVQAYSLGGYGPWSREFRGRTLDNTENPPQLVWATDKEILLTNLAGSESSVLVSQETLQNKLKGRKIADMAFFRDILVFAVNNQSVYLFNITSTQFTEVPNTHGVLSVSVEWITQRLFWANPHRQMIGWTGLDGLSQGPLNVVTAAREVRVDALHGRLFWTTPHTLLMSTLAGRNITTIHQEGIFSGKQVYGLTVDTAGSRIWWIIRDAEGCRLFGTFLDKEVQKFDAILLPHTVKLGPLWYLSERLLWLGEDGDVVVSDTSLNNSASLHTSSLGVTHFTIMLPELQPMPVGVRTPVVIPEPIDAASVKIKGTWENFVLEWSSINNVNYGNLTYEVIIDNGRSKKAILTQNRSISYNEDLPPYSTLKVSVRGITDWSVGNKLVKVLKTPPSIPEAPEDLRTFVQIVKDSLSTIHLRWSPPEKPNGKILKYEVIYCVSAKVNNDCKTVTVNGDENQLMIENLNSNQLYRFKVAAISEVGKGPYSSEVMEAVQKHTPTPSLLIVSSETLIKLDADLQEESELLSESSRVQWVIPLLKNSSFAWMDMNSDVYLTDLKTNYTERLLRLTGHGVGLAADWVGEVIVWAERPSLGSNEVNIKTLDIEHRAKRTIARLPLADQIKKFLLSPMTSHLFLLLEGHRGPQLSIMSLASGTLSDVFNQNRTQDCNCLKMPMLVGGVALDTTNTSDTTLYFVASGTTVPTSKSTAIYKADLSGCYCEEVFVPEDFGYGKKSSFTYVNRHKLLIYSIK</sequence>
<organism evidence="2 3">
    <name type="scientific">Halocaridina rubra</name>
    <name type="common">Hawaiian red shrimp</name>
    <dbReference type="NCBI Taxonomy" id="373956"/>
    <lineage>
        <taxon>Eukaryota</taxon>
        <taxon>Metazoa</taxon>
        <taxon>Ecdysozoa</taxon>
        <taxon>Arthropoda</taxon>
        <taxon>Crustacea</taxon>
        <taxon>Multicrustacea</taxon>
        <taxon>Malacostraca</taxon>
        <taxon>Eumalacostraca</taxon>
        <taxon>Eucarida</taxon>
        <taxon>Decapoda</taxon>
        <taxon>Pleocyemata</taxon>
        <taxon>Caridea</taxon>
        <taxon>Atyoidea</taxon>
        <taxon>Atyidae</taxon>
        <taxon>Halocaridina</taxon>
    </lineage>
</organism>
<keyword evidence="3" id="KW-1185">Reference proteome</keyword>
<dbReference type="Pfam" id="PF00041">
    <property type="entry name" value="fn3"/>
    <property type="match status" value="4"/>
</dbReference>
<dbReference type="Proteomes" id="UP001381693">
    <property type="component" value="Unassembled WGS sequence"/>
</dbReference>
<dbReference type="PANTHER" id="PTHR46957:SF3">
    <property type="entry name" value="CYTOKINE RECEPTOR"/>
    <property type="match status" value="1"/>
</dbReference>
<accession>A0AAN8WKJ0</accession>
<dbReference type="Gene3D" id="2.120.10.30">
    <property type="entry name" value="TolB, C-terminal domain"/>
    <property type="match status" value="2"/>
</dbReference>
<dbReference type="InterPro" id="IPR050713">
    <property type="entry name" value="RTP_Phos/Ushers"/>
</dbReference>
<dbReference type="PANTHER" id="PTHR46957">
    <property type="entry name" value="CYTOKINE RECEPTOR"/>
    <property type="match status" value="1"/>
</dbReference>
<feature type="domain" description="Fibronectin type-III" evidence="1">
    <location>
        <begin position="1034"/>
        <end position="1136"/>
    </location>
</feature>
<dbReference type="InterPro" id="IPR011042">
    <property type="entry name" value="6-blade_b-propeller_TolB-like"/>
</dbReference>
<feature type="domain" description="Fibronectin type-III" evidence="1">
    <location>
        <begin position="123"/>
        <end position="215"/>
    </location>
</feature>
<dbReference type="SMART" id="SM00060">
    <property type="entry name" value="FN3"/>
    <property type="match status" value="5"/>
</dbReference>
<comment type="caution">
    <text evidence="2">The sequence shown here is derived from an EMBL/GenBank/DDBJ whole genome shotgun (WGS) entry which is preliminary data.</text>
</comment>
<dbReference type="InterPro" id="IPR036116">
    <property type="entry name" value="FN3_sf"/>
</dbReference>
<reference evidence="2 3" key="1">
    <citation type="submission" date="2023-11" db="EMBL/GenBank/DDBJ databases">
        <title>Halocaridina rubra genome assembly.</title>
        <authorList>
            <person name="Smith C."/>
        </authorList>
    </citation>
    <scope>NUCLEOTIDE SEQUENCE [LARGE SCALE GENOMIC DNA]</scope>
    <source>
        <strain evidence="2">EP-1</strain>
        <tissue evidence="2">Whole</tissue>
    </source>
</reference>
<dbReference type="CDD" id="cd00063">
    <property type="entry name" value="FN3"/>
    <property type="match status" value="4"/>
</dbReference>
<dbReference type="EMBL" id="JAXCGZ010022647">
    <property type="protein sequence ID" value="KAK7028897.1"/>
    <property type="molecule type" value="Genomic_DNA"/>
</dbReference>
<dbReference type="InterPro" id="IPR013783">
    <property type="entry name" value="Ig-like_fold"/>
</dbReference>
<name>A0AAN8WKJ0_HALRR</name>
<protein>
    <recommendedName>
        <fullName evidence="1">Fibronectin type-III domain-containing protein</fullName>
    </recommendedName>
</protein>
<dbReference type="PROSITE" id="PS50853">
    <property type="entry name" value="FN3"/>
    <property type="match status" value="3"/>
</dbReference>